<dbReference type="InterPro" id="IPR011991">
    <property type="entry name" value="ArsR-like_HTH"/>
</dbReference>
<dbReference type="InterPro" id="IPR036390">
    <property type="entry name" value="WH_DNA-bd_sf"/>
</dbReference>
<dbReference type="AlphaFoldDB" id="A0AAQ3LDD2"/>
<dbReference type="SMART" id="SM00347">
    <property type="entry name" value="HTH_MARR"/>
    <property type="match status" value="1"/>
</dbReference>
<name>A0AAQ3LDD2_9BACT</name>
<feature type="domain" description="HTH marR-type" evidence="1">
    <location>
        <begin position="34"/>
        <end position="136"/>
    </location>
</feature>
<gene>
    <name evidence="2" type="ORF">RZN69_01775</name>
</gene>
<dbReference type="CDD" id="cd00090">
    <property type="entry name" value="HTH_ARSR"/>
    <property type="match status" value="1"/>
</dbReference>
<dbReference type="Gene3D" id="1.10.10.10">
    <property type="entry name" value="Winged helix-like DNA-binding domain superfamily/Winged helix DNA-binding domain"/>
    <property type="match status" value="1"/>
</dbReference>
<dbReference type="EMBL" id="CP136920">
    <property type="protein sequence ID" value="WOO41800.1"/>
    <property type="molecule type" value="Genomic_DNA"/>
</dbReference>
<dbReference type="InterPro" id="IPR036388">
    <property type="entry name" value="WH-like_DNA-bd_sf"/>
</dbReference>
<evidence type="ECO:0000313" key="2">
    <source>
        <dbReference type="EMBL" id="WOO41800.1"/>
    </source>
</evidence>
<evidence type="ECO:0000259" key="1">
    <source>
        <dbReference type="SMART" id="SM00347"/>
    </source>
</evidence>
<accession>A0AAQ3LDD2</accession>
<dbReference type="InterPro" id="IPR052526">
    <property type="entry name" value="HTH-type_Bedaq_tolerance"/>
</dbReference>
<dbReference type="KEGG" id="puo:RZN69_01775"/>
<sequence length="152" mass="16806">MSKDVNQVDEKNNRITMLQLLAQANAWFQTSLLNKFKASGWDTLGNADLNLLANLNCGSTYSSELARRMGVSRQAINKLLKNLVEASLVTLETDPQKGNTKVIVITETGRELIMQAISELDQMEALLQQRIGKTKATALRKALEADWGEPSS</sequence>
<dbReference type="PANTHER" id="PTHR39515">
    <property type="entry name" value="CONSERVED PROTEIN"/>
    <property type="match status" value="1"/>
</dbReference>
<evidence type="ECO:0000313" key="3">
    <source>
        <dbReference type="Proteomes" id="UP001304300"/>
    </source>
</evidence>
<dbReference type="Pfam" id="PF12802">
    <property type="entry name" value="MarR_2"/>
    <property type="match status" value="1"/>
</dbReference>
<dbReference type="PANTHER" id="PTHR39515:SF2">
    <property type="entry name" value="HTH-TYPE TRANSCRIPTIONAL REGULATOR RV0880"/>
    <property type="match status" value="1"/>
</dbReference>
<protein>
    <submittedName>
        <fullName evidence="2">MarR family transcriptional regulator</fullName>
    </submittedName>
</protein>
<dbReference type="GO" id="GO:0003700">
    <property type="term" value="F:DNA-binding transcription factor activity"/>
    <property type="evidence" value="ECO:0007669"/>
    <property type="project" value="InterPro"/>
</dbReference>
<keyword evidence="3" id="KW-1185">Reference proteome</keyword>
<dbReference type="Proteomes" id="UP001304300">
    <property type="component" value="Chromosome"/>
</dbReference>
<dbReference type="SUPFAM" id="SSF46785">
    <property type="entry name" value="Winged helix' DNA-binding domain"/>
    <property type="match status" value="1"/>
</dbReference>
<reference evidence="2 3" key="1">
    <citation type="submission" date="2023-10" db="EMBL/GenBank/DDBJ databases">
        <title>Rubellicoccus peritrichatus gen. nov., sp. nov., isolated from an algae of coral reef tank.</title>
        <authorList>
            <person name="Luo J."/>
        </authorList>
    </citation>
    <scope>NUCLEOTIDE SEQUENCE [LARGE SCALE GENOMIC DNA]</scope>
    <source>
        <strain evidence="2 3">CR14</strain>
    </source>
</reference>
<dbReference type="InterPro" id="IPR000835">
    <property type="entry name" value="HTH_MarR-typ"/>
</dbReference>
<organism evidence="2 3">
    <name type="scientific">Rubellicoccus peritrichatus</name>
    <dbReference type="NCBI Taxonomy" id="3080537"/>
    <lineage>
        <taxon>Bacteria</taxon>
        <taxon>Pseudomonadati</taxon>
        <taxon>Verrucomicrobiota</taxon>
        <taxon>Opitutia</taxon>
        <taxon>Puniceicoccales</taxon>
        <taxon>Cerasicoccaceae</taxon>
        <taxon>Rubellicoccus</taxon>
    </lineage>
</organism>
<dbReference type="RefSeq" id="WP_317834284.1">
    <property type="nucleotide sequence ID" value="NZ_CP136920.1"/>
</dbReference>
<proteinExistence type="predicted"/>